<keyword evidence="4" id="KW-1185">Reference proteome</keyword>
<gene>
    <name evidence="3" type="ORF">ODALV1_LOCUS6208</name>
</gene>
<proteinExistence type="predicted"/>
<feature type="transmembrane region" description="Helical" evidence="2">
    <location>
        <begin position="781"/>
        <end position="801"/>
    </location>
</feature>
<feature type="compositionally biased region" description="Low complexity" evidence="1">
    <location>
        <begin position="20"/>
        <end position="39"/>
    </location>
</feature>
<dbReference type="EMBL" id="CAXLJM020000019">
    <property type="protein sequence ID" value="CAL8085725.1"/>
    <property type="molecule type" value="Genomic_DNA"/>
</dbReference>
<keyword evidence="2" id="KW-0812">Transmembrane</keyword>
<feature type="transmembrane region" description="Helical" evidence="2">
    <location>
        <begin position="407"/>
        <end position="429"/>
    </location>
</feature>
<evidence type="ECO:0000313" key="4">
    <source>
        <dbReference type="Proteomes" id="UP001642540"/>
    </source>
</evidence>
<evidence type="ECO:0000256" key="1">
    <source>
        <dbReference type="SAM" id="MobiDB-lite"/>
    </source>
</evidence>
<organism evidence="3 4">
    <name type="scientific">Orchesella dallaii</name>
    <dbReference type="NCBI Taxonomy" id="48710"/>
    <lineage>
        <taxon>Eukaryota</taxon>
        <taxon>Metazoa</taxon>
        <taxon>Ecdysozoa</taxon>
        <taxon>Arthropoda</taxon>
        <taxon>Hexapoda</taxon>
        <taxon>Collembola</taxon>
        <taxon>Entomobryomorpha</taxon>
        <taxon>Entomobryoidea</taxon>
        <taxon>Orchesellidae</taxon>
        <taxon>Orchesellinae</taxon>
        <taxon>Orchesella</taxon>
    </lineage>
</organism>
<sequence length="1091" mass="124642">MDSSDSNMPPPAVTPTSYTSEPSLLQSEQQPQPRQRSLQIVPLHIVPLHASSDQAKTRPPGSLQEPAPIQSNVIPAGHPTSYMIEPTLTHHEHQPRQTSLFKSADQVRTTSTQYSVQVLQAQEDDSYPYPKRLPTSYMSEPTLIQSQRQSLPKLLRASLDSLPIKSSMRTRASNLGEKKTLTFDNNLHFTDLPKIGASSMSILLGEALMNSFDKSETTLEETGENEPDHLLIIYGSVGRFVDENKNTLGKSTSIPPKQNDLTNNSNATIATKSATELRLQAALSRLLRKTSPYKIKYDPKASPSYQLRRELKKKKRALYSKPPKDERDMEWLYYSETEHESSDPEQDTLVQYGAHIQGSGETQSDTMLKEMSRYFNLLLWTGRMPFETDKSNPFFTRFYMNHASCKYWAYCVTSVLMTLVAGIMLGNFVDVLTQSTNAAYKQIEYVEFGNYWLFALFTLLNLWHVVITSLSFIFKESYSIQEYLTHWNCTVNWLNYDASFRLKEICNHGIYIALVYTSAFCAAMFVDELFADWNGCFGFISTLLFRNWIPKFRLSQYYGLLRWVGLFIHLYSLMASRLSTALLILYCRALENIARTFNWRLVGVLASVGQEGSDGKAVVRKRMVPCKRLFKEHVIIALYSRVLGQVFDVSLTALITVKALTMIVSSYSLLLILRGQYSSDANNTAIATLAKQSYVPINTKISLPAVACILSIISFFSWGEFWHTSECIRDAGEAIMLTYDFVKRYGLMLCKTSTKRRFILSLQNSYHAKNDYYIRGIHRPYIFGLMALLFANIFTLLEFSLQRSELNDIMICNSEGSCVRARYKESLPSFDVDRAVPKIRYMSNSHLLGYQGDQIAAFFKRKSRFQRLNDTQTTKKPKLTTVPPTENPDIKKYFYECEGISDGSVIERLKATFWEDKGQVAVWHDVSIGVSFSSPTERCKPDEPPWSKRGKELMTYTKFEKDYKSGDNTTFRNFCHRYKMNHGKVQRDDCHNIRVLLPDKFTGELHRPTMELVTITLSASGEASKEYYFCCYKWQGYNTICGLAKLPGDQTIAQQMDYVESRCPLLKAREKNENCKILTGGTPKNRCTNIP</sequence>
<name>A0ABP1Q1D1_9HEXA</name>
<dbReference type="Proteomes" id="UP001642540">
    <property type="component" value="Unassembled WGS sequence"/>
</dbReference>
<keyword evidence="2" id="KW-0472">Membrane</keyword>
<evidence type="ECO:0000313" key="3">
    <source>
        <dbReference type="EMBL" id="CAL8085725.1"/>
    </source>
</evidence>
<accession>A0ABP1Q1D1</accession>
<feature type="transmembrane region" description="Helical" evidence="2">
    <location>
        <begin position="532"/>
        <end position="549"/>
    </location>
</feature>
<protein>
    <submittedName>
        <fullName evidence="3">Uncharacterized protein</fullName>
    </submittedName>
</protein>
<reference evidence="3 4" key="1">
    <citation type="submission" date="2024-08" db="EMBL/GenBank/DDBJ databases">
        <authorList>
            <person name="Cucini C."/>
            <person name="Frati F."/>
        </authorList>
    </citation>
    <scope>NUCLEOTIDE SEQUENCE [LARGE SCALE GENOMIC DNA]</scope>
</reference>
<feature type="transmembrane region" description="Helical" evidence="2">
    <location>
        <begin position="649"/>
        <end position="673"/>
    </location>
</feature>
<feature type="transmembrane region" description="Helical" evidence="2">
    <location>
        <begin position="561"/>
        <end position="586"/>
    </location>
</feature>
<comment type="caution">
    <text evidence="3">The sequence shown here is derived from an EMBL/GenBank/DDBJ whole genome shotgun (WGS) entry which is preliminary data.</text>
</comment>
<keyword evidence="2" id="KW-1133">Transmembrane helix</keyword>
<feature type="region of interest" description="Disordered" evidence="1">
    <location>
        <begin position="1"/>
        <end position="39"/>
    </location>
</feature>
<feature type="transmembrane region" description="Helical" evidence="2">
    <location>
        <begin position="509"/>
        <end position="526"/>
    </location>
</feature>
<feature type="transmembrane region" description="Helical" evidence="2">
    <location>
        <begin position="701"/>
        <end position="719"/>
    </location>
</feature>
<evidence type="ECO:0000256" key="2">
    <source>
        <dbReference type="SAM" id="Phobius"/>
    </source>
</evidence>
<feature type="transmembrane region" description="Helical" evidence="2">
    <location>
        <begin position="449"/>
        <end position="474"/>
    </location>
</feature>